<evidence type="ECO:0000313" key="3">
    <source>
        <dbReference type="Proteomes" id="UP000031623"/>
    </source>
</evidence>
<dbReference type="Gene3D" id="3.90.1570.10">
    <property type="entry name" value="tt1808, chain A"/>
    <property type="match status" value="1"/>
</dbReference>
<reference evidence="2 3" key="1">
    <citation type="journal article" date="2014" name="ISME J.">
        <title>Ecophysiology of Thioploca ingrica as revealed by the complete genome sequence supplemented with proteomic evidence.</title>
        <authorList>
            <person name="Kojima H."/>
            <person name="Ogura Y."/>
            <person name="Yamamoto N."/>
            <person name="Togashi T."/>
            <person name="Mori H."/>
            <person name="Watanabe T."/>
            <person name="Nemoto F."/>
            <person name="Kurokawa K."/>
            <person name="Hayashi T."/>
            <person name="Fukui M."/>
        </authorList>
    </citation>
    <scope>NUCLEOTIDE SEQUENCE [LARGE SCALE GENOMIC DNA]</scope>
</reference>
<keyword evidence="3" id="KW-1185">Reference proteome</keyword>
<proteinExistence type="predicted"/>
<dbReference type="PANTHER" id="PTHR36558:SF1">
    <property type="entry name" value="RESTRICTION ENDONUCLEASE DOMAIN-CONTAINING PROTEIN-RELATED"/>
    <property type="match status" value="1"/>
</dbReference>
<gene>
    <name evidence="2" type="ORF">THII_3211</name>
</gene>
<name>A0A090AGV5_9GAMM</name>
<dbReference type="AlphaFoldDB" id="A0A090AGV5"/>
<accession>A0A090AGV5</accession>
<dbReference type="InterPro" id="IPR008538">
    <property type="entry name" value="Uma2"/>
</dbReference>
<dbReference type="EMBL" id="AP014633">
    <property type="protein sequence ID" value="BAP57508.1"/>
    <property type="molecule type" value="Genomic_DNA"/>
</dbReference>
<dbReference type="InterPro" id="IPR011335">
    <property type="entry name" value="Restrct_endonuc-II-like"/>
</dbReference>
<dbReference type="KEGG" id="tig:THII_3211"/>
<protein>
    <recommendedName>
        <fullName evidence="1">Putative restriction endonuclease domain-containing protein</fullName>
    </recommendedName>
</protein>
<sequence length="189" mass="22181">MSVPEKQLYYSPQEYLALETQAEYKSEYHSGEIFPMVGASINHNRITVNLCTILNSALQDSNYEVFMNDMKVWIPTAQTFFYPDITVIRNLPEFYEDRTDTILNPCLIIEVLSQSTQNDDKSGKFDAYRSIPSFQEYLLVNQYHFQLEQFSKQADEQWLLKEYDESDVKLQLVTVDLTIKLVDIYKKVI</sequence>
<dbReference type="PANTHER" id="PTHR36558">
    <property type="entry name" value="GLR1098 PROTEIN"/>
    <property type="match status" value="1"/>
</dbReference>
<dbReference type="HOGENOM" id="CLU_076312_6_0_6"/>
<dbReference type="SUPFAM" id="SSF52980">
    <property type="entry name" value="Restriction endonuclease-like"/>
    <property type="match status" value="1"/>
</dbReference>
<dbReference type="InterPro" id="IPR012296">
    <property type="entry name" value="Nuclease_put_TT1808"/>
</dbReference>
<feature type="domain" description="Putative restriction endonuclease" evidence="1">
    <location>
        <begin position="13"/>
        <end position="172"/>
    </location>
</feature>
<evidence type="ECO:0000313" key="2">
    <source>
        <dbReference type="EMBL" id="BAP57508.1"/>
    </source>
</evidence>
<evidence type="ECO:0000259" key="1">
    <source>
        <dbReference type="Pfam" id="PF05685"/>
    </source>
</evidence>
<dbReference type="OrthoDB" id="26750at2"/>
<dbReference type="STRING" id="40754.THII_3211"/>
<dbReference type="Pfam" id="PF05685">
    <property type="entry name" value="Uma2"/>
    <property type="match status" value="1"/>
</dbReference>
<organism evidence="2 3">
    <name type="scientific">Thioploca ingrica</name>
    <dbReference type="NCBI Taxonomy" id="40754"/>
    <lineage>
        <taxon>Bacteria</taxon>
        <taxon>Pseudomonadati</taxon>
        <taxon>Pseudomonadota</taxon>
        <taxon>Gammaproteobacteria</taxon>
        <taxon>Thiotrichales</taxon>
        <taxon>Thiotrichaceae</taxon>
        <taxon>Thioploca</taxon>
    </lineage>
</organism>
<dbReference type="Proteomes" id="UP000031623">
    <property type="component" value="Chromosome"/>
</dbReference>
<dbReference type="CDD" id="cd06260">
    <property type="entry name" value="DUF820-like"/>
    <property type="match status" value="1"/>
</dbReference>